<comment type="caution">
    <text evidence="2">The sequence shown here is derived from an EMBL/GenBank/DDBJ whole genome shotgun (WGS) entry which is preliminary data.</text>
</comment>
<feature type="transmembrane region" description="Helical" evidence="1">
    <location>
        <begin position="23"/>
        <end position="44"/>
    </location>
</feature>
<feature type="transmembrane region" description="Helical" evidence="1">
    <location>
        <begin position="88"/>
        <end position="108"/>
    </location>
</feature>
<dbReference type="RefSeq" id="WP_279982441.1">
    <property type="nucleotide sequence ID" value="NZ_JAOCFT010000007.1"/>
</dbReference>
<feature type="transmembrane region" description="Helical" evidence="1">
    <location>
        <begin position="208"/>
        <end position="227"/>
    </location>
</feature>
<feature type="transmembrane region" description="Helical" evidence="1">
    <location>
        <begin position="351"/>
        <end position="369"/>
    </location>
</feature>
<evidence type="ECO:0000313" key="3">
    <source>
        <dbReference type="Proteomes" id="UP001160758"/>
    </source>
</evidence>
<keyword evidence="1" id="KW-1133">Transmembrane helix</keyword>
<feature type="transmembrane region" description="Helical" evidence="1">
    <location>
        <begin position="327"/>
        <end position="345"/>
    </location>
</feature>
<proteinExistence type="predicted"/>
<dbReference type="Proteomes" id="UP001160758">
    <property type="component" value="Unassembled WGS sequence"/>
</dbReference>
<dbReference type="Pfam" id="PF14264">
    <property type="entry name" value="Glucos_trans_II"/>
    <property type="match status" value="1"/>
</dbReference>
<feature type="transmembrane region" description="Helical" evidence="1">
    <location>
        <begin position="296"/>
        <end position="318"/>
    </location>
</feature>
<evidence type="ECO:0000313" key="2">
    <source>
        <dbReference type="EMBL" id="MDH1900663.1"/>
    </source>
</evidence>
<feature type="transmembrane region" description="Helical" evidence="1">
    <location>
        <begin position="185"/>
        <end position="201"/>
    </location>
</feature>
<sequence length="491" mass="55930">MLKSLIRAKPAFSLKDLFYCDKFFINAFTILQVISFSFFFPLIYGGGFYADDVFRVKTGYYGWDVLGRPLANNIAEFYSLGSQQIVDVMPFGYILTIFIVGCSAYSIYCKFKVRYSEYASTLSALFIINPFLVENLLYRYDSLGMVLSLFFVTMAFTLKNGKIGFAVKMLLLVVAMNFYQTFSPLYVGLIAIEFLLFLNKFKKKRKSVIFLFSNLLVFLFANIIYFLELVLFDFTGGRGELLSFNVNLPWLVFINFTAAFKPFYAFWEHSYMYLAVVVPVIFFSIVKLALQRECKILGGILISSMLVFMSGVGPLALLKVQFLAARGLSYFPVMLMTLSVIIIMGSKKAKWIMIIPVFACFVFVSRVGNMQSIQREFEKPILFSATKDLLALKSKGVKKIYSIGSIPLSGYVLNTIKNTPFNGFMSRGMWVTTGLMHEYGNNDLKFEWSAEGLVTKNRFMEMKNSLELSADHAPFYRIYSNGSEGWVVWGG</sequence>
<dbReference type="EMBL" id="JAOCFT010000007">
    <property type="protein sequence ID" value="MDH1900663.1"/>
    <property type="molecule type" value="Genomic_DNA"/>
</dbReference>
<gene>
    <name evidence="2" type="ORF">N5I07_24590</name>
</gene>
<feature type="transmembrane region" description="Helical" evidence="1">
    <location>
        <begin position="138"/>
        <end position="156"/>
    </location>
</feature>
<organism evidence="2 3">
    <name type="scientific">Aeromonas caviae</name>
    <name type="common">Aeromonas punctata</name>
    <dbReference type="NCBI Taxonomy" id="648"/>
    <lineage>
        <taxon>Bacteria</taxon>
        <taxon>Pseudomonadati</taxon>
        <taxon>Pseudomonadota</taxon>
        <taxon>Gammaproteobacteria</taxon>
        <taxon>Aeromonadales</taxon>
        <taxon>Aeromonadaceae</taxon>
        <taxon>Aeromonas</taxon>
    </lineage>
</organism>
<evidence type="ECO:0000256" key="1">
    <source>
        <dbReference type="SAM" id="Phobius"/>
    </source>
</evidence>
<dbReference type="AlphaFoldDB" id="A0AA43AKW4"/>
<dbReference type="InterPro" id="IPR025686">
    <property type="entry name" value="Glucos_trans_II"/>
</dbReference>
<name>A0AA43AKW4_AERCA</name>
<accession>A0AA43AKW4</accession>
<protein>
    <submittedName>
        <fullName evidence="2">Glucosyltransferase domain-containing protein</fullName>
    </submittedName>
</protein>
<reference evidence="2" key="1">
    <citation type="submission" date="2022-09" db="EMBL/GenBank/DDBJ databases">
        <title>Intensive care unit water sources are persistently colonized with multi-drug resistant bacteria and are the site of extensive horizontal gene transfer of antibiotic resistance genes.</title>
        <authorList>
            <person name="Diorio-Toth L."/>
        </authorList>
    </citation>
    <scope>NUCLEOTIDE SEQUENCE</scope>
    <source>
        <strain evidence="2">GD03796</strain>
    </source>
</reference>
<keyword evidence="1" id="KW-0812">Transmembrane</keyword>
<keyword evidence="1" id="KW-0472">Membrane</keyword>
<feature type="transmembrane region" description="Helical" evidence="1">
    <location>
        <begin position="271"/>
        <end position="290"/>
    </location>
</feature>